<evidence type="ECO:0008006" key="12">
    <source>
        <dbReference type="Google" id="ProtNLM"/>
    </source>
</evidence>
<evidence type="ECO:0000256" key="7">
    <source>
        <dbReference type="SAM" id="Phobius"/>
    </source>
</evidence>
<evidence type="ECO:0000256" key="6">
    <source>
        <dbReference type="SAM" id="MobiDB-lite"/>
    </source>
</evidence>
<dbReference type="InterPro" id="IPR041171">
    <property type="entry name" value="SDR_Ig"/>
</dbReference>
<feature type="compositionally biased region" description="Low complexity" evidence="6">
    <location>
        <begin position="436"/>
        <end position="544"/>
    </location>
</feature>
<keyword evidence="2" id="KW-0134">Cell wall</keyword>
<dbReference type="SUPFAM" id="SSF49401">
    <property type="entry name" value="Bacterial adhesins"/>
    <property type="match status" value="2"/>
</dbReference>
<dbReference type="InterPro" id="IPR008966">
    <property type="entry name" value="Adhesion_dom_sf"/>
</dbReference>
<comment type="caution">
    <text evidence="10">The sequence shown here is derived from an EMBL/GenBank/DDBJ whole genome shotgun (WGS) entry which is preliminary data.</text>
</comment>
<dbReference type="GO" id="GO:0003729">
    <property type="term" value="F:mRNA binding"/>
    <property type="evidence" value="ECO:0007669"/>
    <property type="project" value="TreeGrafter"/>
</dbReference>
<dbReference type="OrthoDB" id="2216808at2"/>
<organism evidence="10 11">
    <name type="scientific">Levilactobacillus parabrevis ATCC 53295</name>
    <dbReference type="NCBI Taxonomy" id="1267003"/>
    <lineage>
        <taxon>Bacteria</taxon>
        <taxon>Bacillati</taxon>
        <taxon>Bacillota</taxon>
        <taxon>Bacilli</taxon>
        <taxon>Lactobacillales</taxon>
        <taxon>Lactobacillaceae</taxon>
        <taxon>Levilactobacillus</taxon>
    </lineage>
</organism>
<dbReference type="Pfam" id="PF17802">
    <property type="entry name" value="SpaA"/>
    <property type="match status" value="1"/>
</dbReference>
<feature type="transmembrane region" description="Helical" evidence="7">
    <location>
        <begin position="564"/>
        <end position="583"/>
    </location>
</feature>
<evidence type="ECO:0000256" key="4">
    <source>
        <dbReference type="ARBA" id="ARBA00022729"/>
    </source>
</evidence>
<keyword evidence="7" id="KW-0472">Membrane</keyword>
<dbReference type="Proteomes" id="UP000051176">
    <property type="component" value="Unassembled WGS sequence"/>
</dbReference>
<dbReference type="EMBL" id="AZCZ01000017">
    <property type="protein sequence ID" value="KRK36647.1"/>
    <property type="molecule type" value="Genomic_DNA"/>
</dbReference>
<keyword evidence="11" id="KW-1185">Reference proteome</keyword>
<sequence>MWKRIGLLGVSLLVGLVILVSGGQIRAQADDVTTLMNGLDGPSAVEINKTGDGGIWQTIPTDSTLESGENYYLHYNWTINNGVTINEGDTATVTLPAGCSPSIASGSSVTITDFSTNEEVASLVVDKKGEGGADSTAHIEFTKDLKDNYNRHGTLSFYAGGTAENTASGNAVITKNGWVQESRGSAGIPTQTTWDIDFNSLHQNLGEVTLTDTLGDFQTYDPDKDKITVLQVKDPDGTNESDSEAVKYTPKVSVDSSGKIITFEFPNIDSKEITIWYTSTVSNSLSGSGGSLGNGVSMISANPTTGDKGTENGTGAADNPAKMIKNFFWGGYGEYQGGYRRTIVLTKTGVNGVRLKGATYTLTNSKSSSNKKEYQGTTDENGQIFWENMAPGSYTYVENSAPDGYAVDSTPYKATITANDGPDDLSVSASDKLKESSSSSSDSSSDSSSSSSSDSSSDSSNNSSSDSSSNISSDSSSNSRESDSSDSSDGSSNSSSSNTSSTSTSSTKAKRTTVANVVSSNSSSTTPRNGGTAAGTTANTASKATKPRTNANGYLPRTNGQRSLLAMLIGFLILGLSLAASQWRRTHVK</sequence>
<evidence type="ECO:0000256" key="1">
    <source>
        <dbReference type="ARBA" id="ARBA00004168"/>
    </source>
</evidence>
<evidence type="ECO:0000313" key="10">
    <source>
        <dbReference type="EMBL" id="KRK36647.1"/>
    </source>
</evidence>
<evidence type="ECO:0000256" key="5">
    <source>
        <dbReference type="ARBA" id="ARBA00023088"/>
    </source>
</evidence>
<keyword evidence="7" id="KW-0812">Transmembrane</keyword>
<protein>
    <recommendedName>
        <fullName evidence="12">Outer membrane protein</fullName>
    </recommendedName>
</protein>
<keyword evidence="3" id="KW-0964">Secreted</keyword>
<gene>
    <name evidence="10" type="ORF">FD07_GL000556</name>
</gene>
<dbReference type="PANTHER" id="PTHR34755:SF3">
    <property type="entry name" value="SERINE_ARGININE REPETITIVE MATRIX PROTEIN 2"/>
    <property type="match status" value="1"/>
</dbReference>
<keyword evidence="7" id="KW-1133">Transmembrane helix</keyword>
<feature type="region of interest" description="Disordered" evidence="6">
    <location>
        <begin position="416"/>
        <end position="557"/>
    </location>
</feature>
<dbReference type="SUPFAM" id="SSF49478">
    <property type="entry name" value="Cna protein B-type domain"/>
    <property type="match status" value="1"/>
</dbReference>
<accession>A0A0R1H1X2</accession>
<dbReference type="STRING" id="357278.IV61_GL000266"/>
<feature type="domain" description="SpaA-like prealbumin fold" evidence="8">
    <location>
        <begin position="342"/>
        <end position="422"/>
    </location>
</feature>
<feature type="domain" description="SDR-like Ig" evidence="9">
    <location>
        <begin position="66"/>
        <end position="159"/>
    </location>
</feature>
<dbReference type="Gene3D" id="2.60.40.1280">
    <property type="match status" value="1"/>
</dbReference>
<dbReference type="InterPro" id="IPR052109">
    <property type="entry name" value="SRRM_Domain-Containing"/>
</dbReference>
<dbReference type="RefSeq" id="WP_057161932.1">
    <property type="nucleotide sequence ID" value="NZ_AZCZ01000017.1"/>
</dbReference>
<proteinExistence type="predicted"/>
<dbReference type="PATRIC" id="fig|1267003.4.peg.594"/>
<dbReference type="GO" id="GO:0007155">
    <property type="term" value="P:cell adhesion"/>
    <property type="evidence" value="ECO:0007669"/>
    <property type="project" value="InterPro"/>
</dbReference>
<dbReference type="AlphaFoldDB" id="A0A0R1H1X2"/>
<feature type="compositionally biased region" description="Polar residues" evidence="6">
    <location>
        <begin position="548"/>
        <end position="557"/>
    </location>
</feature>
<dbReference type="Gene3D" id="2.60.40.10">
    <property type="entry name" value="Immunoglobulins"/>
    <property type="match status" value="1"/>
</dbReference>
<dbReference type="Pfam" id="PF17961">
    <property type="entry name" value="Big_8"/>
    <property type="match status" value="1"/>
</dbReference>
<dbReference type="InterPro" id="IPR013783">
    <property type="entry name" value="Ig-like_fold"/>
</dbReference>
<evidence type="ECO:0000259" key="9">
    <source>
        <dbReference type="Pfam" id="PF17961"/>
    </source>
</evidence>
<dbReference type="eggNOG" id="COG4932">
    <property type="taxonomic scope" value="Bacteria"/>
</dbReference>
<dbReference type="InterPro" id="IPR011252">
    <property type="entry name" value="Fibrogen-bd_dom1"/>
</dbReference>
<dbReference type="PANTHER" id="PTHR34755">
    <property type="entry name" value="SERINE/ARGININE REPETITIVE MATRIX PROTEIN 3-RELATED"/>
    <property type="match status" value="1"/>
</dbReference>
<evidence type="ECO:0000256" key="3">
    <source>
        <dbReference type="ARBA" id="ARBA00022525"/>
    </source>
</evidence>
<evidence type="ECO:0000313" key="11">
    <source>
        <dbReference type="Proteomes" id="UP000051176"/>
    </source>
</evidence>
<comment type="subcellular location">
    <subcellularLocation>
        <location evidence="1">Secreted</location>
        <location evidence="1">Cell wall</location>
        <topology evidence="1">Peptidoglycan-anchor</topology>
    </subcellularLocation>
</comment>
<evidence type="ECO:0000256" key="2">
    <source>
        <dbReference type="ARBA" id="ARBA00022512"/>
    </source>
</evidence>
<keyword evidence="4" id="KW-0732">Signal</keyword>
<evidence type="ECO:0000259" key="8">
    <source>
        <dbReference type="Pfam" id="PF17802"/>
    </source>
</evidence>
<name>A0A0R1H1X2_9LACO</name>
<reference evidence="10 11" key="1">
    <citation type="journal article" date="2015" name="Genome Announc.">
        <title>Expanding the biotechnology potential of lactobacilli through comparative genomics of 213 strains and associated genera.</title>
        <authorList>
            <person name="Sun Z."/>
            <person name="Harris H.M."/>
            <person name="McCann A."/>
            <person name="Guo C."/>
            <person name="Argimon S."/>
            <person name="Zhang W."/>
            <person name="Yang X."/>
            <person name="Jeffery I.B."/>
            <person name="Cooney J.C."/>
            <person name="Kagawa T.F."/>
            <person name="Liu W."/>
            <person name="Song Y."/>
            <person name="Salvetti E."/>
            <person name="Wrobel A."/>
            <person name="Rasinkangas P."/>
            <person name="Parkhill J."/>
            <person name="Rea M.C."/>
            <person name="O'Sullivan O."/>
            <person name="Ritari J."/>
            <person name="Douillard F.P."/>
            <person name="Paul Ross R."/>
            <person name="Yang R."/>
            <person name="Briner A.E."/>
            <person name="Felis G.E."/>
            <person name="de Vos W.M."/>
            <person name="Barrangou R."/>
            <person name="Klaenhammer T.R."/>
            <person name="Caufield P.W."/>
            <person name="Cui Y."/>
            <person name="Zhang H."/>
            <person name="O'Toole P.W."/>
        </authorList>
    </citation>
    <scope>NUCLEOTIDE SEQUENCE [LARGE SCALE GENOMIC DNA]</scope>
    <source>
        <strain evidence="10 11">ATCC 53295</strain>
    </source>
</reference>
<dbReference type="InterPro" id="IPR041033">
    <property type="entry name" value="SpaA_PFL_dom_1"/>
</dbReference>
<keyword evidence="5" id="KW-0572">Peptidoglycan-anchor</keyword>